<dbReference type="CDD" id="cd00257">
    <property type="entry name" value="beta-trefoil_FSCN-like"/>
    <property type="match status" value="1"/>
</dbReference>
<reference evidence="2" key="1">
    <citation type="submission" date="2011-05" db="EMBL/GenBank/DDBJ databases">
        <title>The genome sequence of Vittaforma corneae strain ATCC 50505.</title>
        <authorList>
            <consortium name="The Broad Institute Genome Sequencing Platform"/>
            <person name="Cuomo C."/>
            <person name="Didier E."/>
            <person name="Bowers L."/>
            <person name="Young S.K."/>
            <person name="Zeng Q."/>
            <person name="Gargeya S."/>
            <person name="Fitzgerald M."/>
            <person name="Haas B."/>
            <person name="Abouelleil A."/>
            <person name="Alvarado L."/>
            <person name="Arachchi H.M."/>
            <person name="Berlin A."/>
            <person name="Chapman S.B."/>
            <person name="Gearin G."/>
            <person name="Goldberg J."/>
            <person name="Griggs A."/>
            <person name="Gujja S."/>
            <person name="Hansen M."/>
            <person name="Heiman D."/>
            <person name="Howarth C."/>
            <person name="Larimer J."/>
            <person name="Lui A."/>
            <person name="MacDonald P.J.P."/>
            <person name="McCowen C."/>
            <person name="Montmayeur A."/>
            <person name="Murphy C."/>
            <person name="Neiman D."/>
            <person name="Pearson M."/>
            <person name="Priest M."/>
            <person name="Roberts A."/>
            <person name="Saif S."/>
            <person name="Shea T."/>
            <person name="Sisk P."/>
            <person name="Stolte C."/>
            <person name="Sykes S."/>
            <person name="Wortman J."/>
            <person name="Nusbaum C."/>
            <person name="Birren B."/>
        </authorList>
    </citation>
    <scope>NUCLEOTIDE SEQUENCE [LARGE SCALE GENOMIC DNA]</scope>
    <source>
        <strain evidence="2">ATCC 50505</strain>
    </source>
</reference>
<keyword evidence="2" id="KW-1185">Reference proteome</keyword>
<evidence type="ECO:0000313" key="2">
    <source>
        <dbReference type="Proteomes" id="UP000011082"/>
    </source>
</evidence>
<dbReference type="AlphaFoldDB" id="L2GN76"/>
<gene>
    <name evidence="1" type="ORF">VICG_01266</name>
</gene>
<organism evidence="1 2">
    <name type="scientific">Vittaforma corneae (strain ATCC 50505)</name>
    <name type="common">Microsporidian parasite</name>
    <name type="synonym">Nosema corneum</name>
    <dbReference type="NCBI Taxonomy" id="993615"/>
    <lineage>
        <taxon>Eukaryota</taxon>
        <taxon>Fungi</taxon>
        <taxon>Fungi incertae sedis</taxon>
        <taxon>Microsporidia</taxon>
        <taxon>Nosematidae</taxon>
        <taxon>Vittaforma</taxon>
    </lineage>
</organism>
<name>L2GN76_VITCO</name>
<dbReference type="OrthoDB" id="75164at2759"/>
<accession>L2GN76</accession>
<dbReference type="Proteomes" id="UP000011082">
    <property type="component" value="Unassembled WGS sequence"/>
</dbReference>
<sequence length="210" mass="22850">DDFRCGNGFRIHGGIHDVHDGRDSHDWYKYDSDYGLCKPPKSTPVDVKPVTPKQPPKTDNCGGFEGKKVYIVADNGLYLARCYGCGSGSNPNSVTVHGRAGDGFAMWTLSSLDGKCILKSDIGQYAARCNGCWRGGKYPDSVFNHIKDPNGAPYAQWTVEKVGDKFGFKADTGKYMARCYLCVPGLAKDNAATVHFDSATGPALWNIQPV</sequence>
<protein>
    <submittedName>
        <fullName evidence="1">Uncharacterized protein</fullName>
    </submittedName>
</protein>
<dbReference type="HOGENOM" id="CLU_1312827_0_0_1"/>
<dbReference type="GeneID" id="19881977"/>
<proteinExistence type="predicted"/>
<evidence type="ECO:0000313" key="1">
    <source>
        <dbReference type="EMBL" id="ELA41762.1"/>
    </source>
</evidence>
<dbReference type="InParanoid" id="L2GN76"/>
<feature type="non-terminal residue" evidence="1">
    <location>
        <position position="1"/>
    </location>
</feature>
<dbReference type="VEuPathDB" id="MicrosporidiaDB:VICG_01266"/>
<dbReference type="EMBL" id="JH370139">
    <property type="protein sequence ID" value="ELA41762.1"/>
    <property type="molecule type" value="Genomic_DNA"/>
</dbReference>
<dbReference type="RefSeq" id="XP_007604712.1">
    <property type="nucleotide sequence ID" value="XM_007604650.1"/>
</dbReference>